<dbReference type="InterPro" id="IPR027417">
    <property type="entry name" value="P-loop_NTPase"/>
</dbReference>
<evidence type="ECO:0000256" key="4">
    <source>
        <dbReference type="ARBA" id="ARBA00022840"/>
    </source>
</evidence>
<dbReference type="PROSITE" id="PS51195">
    <property type="entry name" value="Q_MOTIF"/>
    <property type="match status" value="1"/>
</dbReference>
<reference evidence="7 8" key="1">
    <citation type="journal article" date="2024" name="BMC Biol.">
        <title>Comparative genomics of Ascetosporea gives new insight into the evolutionary basis for animal parasitism in Rhizaria.</title>
        <authorList>
            <person name="Hiltunen Thoren M."/>
            <person name="Onut-Brannstrom I."/>
            <person name="Alfjorden A."/>
            <person name="Peckova H."/>
            <person name="Swords F."/>
            <person name="Hooper C."/>
            <person name="Holzer A.S."/>
            <person name="Bass D."/>
            <person name="Burki F."/>
        </authorList>
    </citation>
    <scope>NUCLEOTIDE SEQUENCE [LARGE SCALE GENOMIC DNA]</scope>
    <source>
        <strain evidence="7">20-A016</strain>
    </source>
</reference>
<evidence type="ECO:0000256" key="3">
    <source>
        <dbReference type="ARBA" id="ARBA00022806"/>
    </source>
</evidence>
<proteinExistence type="predicted"/>
<evidence type="ECO:0000256" key="1">
    <source>
        <dbReference type="ARBA" id="ARBA00022741"/>
    </source>
</evidence>
<accession>A0ABV2APS8</accession>
<evidence type="ECO:0000259" key="6">
    <source>
        <dbReference type="PROSITE" id="PS51195"/>
    </source>
</evidence>
<evidence type="ECO:0000256" key="5">
    <source>
        <dbReference type="PROSITE-ProRule" id="PRU00552"/>
    </source>
</evidence>
<gene>
    <name evidence="7" type="ORF">MHBO_003219</name>
</gene>
<dbReference type="Gene3D" id="3.40.50.300">
    <property type="entry name" value="P-loop containing nucleotide triphosphate hydrolases"/>
    <property type="match status" value="1"/>
</dbReference>
<dbReference type="Pfam" id="PF00270">
    <property type="entry name" value="DEAD"/>
    <property type="match status" value="1"/>
</dbReference>
<dbReference type="InterPro" id="IPR014014">
    <property type="entry name" value="RNA_helicase_DEAD_Q_motif"/>
</dbReference>
<evidence type="ECO:0000313" key="8">
    <source>
        <dbReference type="Proteomes" id="UP001439008"/>
    </source>
</evidence>
<keyword evidence="1" id="KW-0547">Nucleotide-binding</keyword>
<comment type="caution">
    <text evidence="7">The sequence shown here is derived from an EMBL/GenBank/DDBJ whole genome shotgun (WGS) entry which is preliminary data.</text>
</comment>
<sequence length="139" mass="15519">MSYGDSNFENSFGLKLKKIDWSKADSSRNDSNNKSFHQISEEANLIDKKNVKEFRNALGIKVSEKDTPNPVIDFQMANFPSFILEAMEEKGFKKPTPIQSQTWPIVFAGRNMIGVAETGSGKTLAFALPAIRNVLSLVF</sequence>
<protein>
    <recommendedName>
        <fullName evidence="6">DEAD-box RNA helicase Q domain-containing protein</fullName>
    </recommendedName>
</protein>
<dbReference type="SUPFAM" id="SSF52540">
    <property type="entry name" value="P-loop containing nucleoside triphosphate hydrolases"/>
    <property type="match status" value="1"/>
</dbReference>
<keyword evidence="4" id="KW-0067">ATP-binding</keyword>
<evidence type="ECO:0000256" key="2">
    <source>
        <dbReference type="ARBA" id="ARBA00022801"/>
    </source>
</evidence>
<dbReference type="EMBL" id="JBDODL010001632">
    <property type="protein sequence ID" value="MES1921688.1"/>
    <property type="molecule type" value="Genomic_DNA"/>
</dbReference>
<keyword evidence="2" id="KW-0378">Hydrolase</keyword>
<name>A0ABV2APS8_9EUKA</name>
<dbReference type="InterPro" id="IPR011545">
    <property type="entry name" value="DEAD/DEAH_box_helicase_dom"/>
</dbReference>
<organism evidence="7 8">
    <name type="scientific">Bonamia ostreae</name>
    <dbReference type="NCBI Taxonomy" id="126728"/>
    <lineage>
        <taxon>Eukaryota</taxon>
        <taxon>Sar</taxon>
        <taxon>Rhizaria</taxon>
        <taxon>Endomyxa</taxon>
        <taxon>Ascetosporea</taxon>
        <taxon>Haplosporida</taxon>
        <taxon>Bonamia</taxon>
    </lineage>
</organism>
<evidence type="ECO:0000313" key="7">
    <source>
        <dbReference type="EMBL" id="MES1921688.1"/>
    </source>
</evidence>
<feature type="short sequence motif" description="Q motif" evidence="5">
    <location>
        <begin position="72"/>
        <end position="100"/>
    </location>
</feature>
<feature type="domain" description="DEAD-box RNA helicase Q" evidence="6">
    <location>
        <begin position="72"/>
        <end position="100"/>
    </location>
</feature>
<keyword evidence="3" id="KW-0347">Helicase</keyword>
<keyword evidence="8" id="KW-1185">Reference proteome</keyword>
<dbReference type="Proteomes" id="UP001439008">
    <property type="component" value="Unassembled WGS sequence"/>
</dbReference>
<dbReference type="PANTHER" id="PTHR47958">
    <property type="entry name" value="ATP-DEPENDENT RNA HELICASE DBP3"/>
    <property type="match status" value="1"/>
</dbReference>